<organism evidence="3 4">
    <name type="scientific">Micromonospora aurantiaca</name>
    <name type="common">nom. illeg.</name>
    <dbReference type="NCBI Taxonomy" id="47850"/>
    <lineage>
        <taxon>Bacteria</taxon>
        <taxon>Bacillati</taxon>
        <taxon>Actinomycetota</taxon>
        <taxon>Actinomycetes</taxon>
        <taxon>Micromonosporales</taxon>
        <taxon>Micromonosporaceae</taxon>
        <taxon>Micromonospora</taxon>
    </lineage>
</organism>
<dbReference type="CDD" id="cd07724">
    <property type="entry name" value="POD-like_MBL-fold"/>
    <property type="match status" value="1"/>
</dbReference>
<evidence type="ECO:0000313" key="3">
    <source>
        <dbReference type="EMBL" id="KAB1117928.1"/>
    </source>
</evidence>
<protein>
    <submittedName>
        <fullName evidence="3">MBL fold metallo-hydrolase</fullName>
    </submittedName>
</protein>
<evidence type="ECO:0000259" key="2">
    <source>
        <dbReference type="PROSITE" id="PS50206"/>
    </source>
</evidence>
<keyword evidence="4" id="KW-1185">Reference proteome</keyword>
<feature type="domain" description="Rhodanese" evidence="2">
    <location>
        <begin position="371"/>
        <end position="459"/>
    </location>
</feature>
<dbReference type="EMBL" id="WAAR01000016">
    <property type="protein sequence ID" value="KAB1117928.1"/>
    <property type="molecule type" value="Genomic_DNA"/>
</dbReference>
<evidence type="ECO:0000256" key="1">
    <source>
        <dbReference type="ARBA" id="ARBA00022723"/>
    </source>
</evidence>
<dbReference type="SMART" id="SM00450">
    <property type="entry name" value="RHOD"/>
    <property type="match status" value="2"/>
</dbReference>
<name>A0ABQ6ULE1_9ACTN</name>
<dbReference type="InterPro" id="IPR001279">
    <property type="entry name" value="Metallo-B-lactamas"/>
</dbReference>
<dbReference type="RefSeq" id="WP_145752086.1">
    <property type="nucleotide sequence ID" value="NZ_CP084582.1"/>
</dbReference>
<evidence type="ECO:0000313" key="4">
    <source>
        <dbReference type="Proteomes" id="UP000471364"/>
    </source>
</evidence>
<dbReference type="PANTHER" id="PTHR43084">
    <property type="entry name" value="PERSULFIDE DIOXYGENASE ETHE1"/>
    <property type="match status" value="1"/>
</dbReference>
<dbReference type="InterPro" id="IPR001763">
    <property type="entry name" value="Rhodanese-like_dom"/>
</dbReference>
<accession>A0ABQ6ULE1</accession>
<dbReference type="SUPFAM" id="SSF56281">
    <property type="entry name" value="Metallo-hydrolase/oxidoreductase"/>
    <property type="match status" value="1"/>
</dbReference>
<dbReference type="InterPro" id="IPR051682">
    <property type="entry name" value="Mito_Persulfide_Diox"/>
</dbReference>
<dbReference type="PANTHER" id="PTHR43084:SF1">
    <property type="entry name" value="PERSULFIDE DIOXYGENASE ETHE1, MITOCHONDRIAL"/>
    <property type="match status" value="1"/>
</dbReference>
<dbReference type="CDD" id="cd00158">
    <property type="entry name" value="RHOD"/>
    <property type="match status" value="1"/>
</dbReference>
<dbReference type="Gene3D" id="3.40.250.10">
    <property type="entry name" value="Rhodanese-like domain"/>
    <property type="match status" value="2"/>
</dbReference>
<dbReference type="SMART" id="SM00849">
    <property type="entry name" value="Lactamase_B"/>
    <property type="match status" value="1"/>
</dbReference>
<dbReference type="InterPro" id="IPR036866">
    <property type="entry name" value="RibonucZ/Hydroxyglut_hydro"/>
</dbReference>
<dbReference type="InterPro" id="IPR036873">
    <property type="entry name" value="Rhodanese-like_dom_sf"/>
</dbReference>
<proteinExistence type="predicted"/>
<gene>
    <name evidence="3" type="ORF">F6X54_05660</name>
</gene>
<dbReference type="PROSITE" id="PS50206">
    <property type="entry name" value="RHODANESE_3"/>
    <property type="match status" value="2"/>
</dbReference>
<dbReference type="Gene3D" id="3.60.15.10">
    <property type="entry name" value="Ribonuclease Z/Hydroxyacylglutathione hydrolase-like"/>
    <property type="match status" value="1"/>
</dbReference>
<keyword evidence="1" id="KW-0479">Metal-binding</keyword>
<dbReference type="SUPFAM" id="SSF52821">
    <property type="entry name" value="Rhodanese/Cell cycle control phosphatase"/>
    <property type="match status" value="2"/>
</dbReference>
<dbReference type="Pfam" id="PF00753">
    <property type="entry name" value="Lactamase_B"/>
    <property type="match status" value="1"/>
</dbReference>
<dbReference type="InterPro" id="IPR044528">
    <property type="entry name" value="POD-like_MBL-fold"/>
</dbReference>
<reference evidence="3 4" key="1">
    <citation type="submission" date="2019-09" db="EMBL/GenBank/DDBJ databases">
        <title>High taxonomic diversity of Micromonospora strains isolated from Medicago sativa nodules in different geographical locations.</title>
        <authorList>
            <person name="Martinez-Hidalgo P."/>
            <person name="Flores-Felix J.D."/>
            <person name="Velazquez E."/>
            <person name="Brau L."/>
            <person name="Trujillo M.E."/>
            <person name="Martinez-Molina E."/>
        </authorList>
    </citation>
    <scope>NUCLEOTIDE SEQUENCE [LARGE SCALE GENOMIC DNA]</scope>
    <source>
        <strain evidence="3 4">ALFB5</strain>
    </source>
</reference>
<feature type="domain" description="Rhodanese" evidence="2">
    <location>
        <begin position="263"/>
        <end position="293"/>
    </location>
</feature>
<comment type="caution">
    <text evidence="3">The sequence shown here is derived from an EMBL/GenBank/DDBJ whole genome shotgun (WGS) entry which is preliminary data.</text>
</comment>
<dbReference type="Pfam" id="PF00581">
    <property type="entry name" value="Rhodanese"/>
    <property type="match status" value="2"/>
</dbReference>
<dbReference type="Proteomes" id="UP000471364">
    <property type="component" value="Unassembled WGS sequence"/>
</dbReference>
<sequence>MDFEVFTTPGLGDNSYLLRSGDEAVLVDPQRDAWRFLAAAETLGVRVRAVLETHVHNDYVSGAHEVRAATGAELVLPARGGYEFPHRPVDEGDEVAVGDLRLVATATPGHTPEHLAWLAYQAGTTEPQTLFSGGSLLLGSAGRTDLLGPDFTDRLTQDQYASLSRLATLPDDVRVLPTHGAGSFCVAAMPSTSPTSLIGTERQRNPLLLAADFASFAEELSGELMAYPSYYAHMGTINRAGAPALGTVPQPPEVTPADVTEALWAGLWVVDARDRAAFAAAHVPGSINIELNSGFASYVGWLLPFDAPMLLILPEPAPESLREVMTQLIRIGWSNVQGYLPGGVERWRSHGGDVSSYPLVSADDLCDAYVRGHQPAVLDVRQPLEWQWGTIPGSHTVFVADLPARRQELPRTEPVWVICSNGHRAAIAASLLDRAAVPVRLVGDGGVGEWRVRCRSLRTASV</sequence>